<organism evidence="2 3">
    <name type="scientific">Meloidogyne hapla</name>
    <name type="common">Root-knot nematode worm</name>
    <dbReference type="NCBI Taxonomy" id="6305"/>
    <lineage>
        <taxon>Eukaryota</taxon>
        <taxon>Metazoa</taxon>
        <taxon>Ecdysozoa</taxon>
        <taxon>Nematoda</taxon>
        <taxon>Chromadorea</taxon>
        <taxon>Rhabditida</taxon>
        <taxon>Tylenchina</taxon>
        <taxon>Tylenchomorpha</taxon>
        <taxon>Tylenchoidea</taxon>
        <taxon>Meloidogynidae</taxon>
        <taxon>Meloidogyninae</taxon>
        <taxon>Meloidogyne</taxon>
    </lineage>
</organism>
<evidence type="ECO:0000313" key="3">
    <source>
        <dbReference type="WBParaSite" id="MhA1_Contig1662.frz3.gene1"/>
    </source>
</evidence>
<dbReference type="Gene3D" id="1.10.10.1450">
    <property type="match status" value="1"/>
</dbReference>
<dbReference type="GO" id="GO:0005634">
    <property type="term" value="C:nucleus"/>
    <property type="evidence" value="ECO:0007669"/>
    <property type="project" value="TreeGrafter"/>
</dbReference>
<dbReference type="AlphaFoldDB" id="A0A1I8B8F1"/>
<dbReference type="InterPro" id="IPR041426">
    <property type="entry name" value="Mos1_HTH"/>
</dbReference>
<sequence length="114" mass="13413">MEVRVRFIHEFELGHSAKETWRNLCRSMGEDVVSYATTKRWFKKFREGQEDLNNKERLGRPPRVDMNAVLTLIETVPTMTTHMLAESTAHTCKLTEFYLKLESKFERVDGCLMN</sequence>
<dbReference type="GO" id="GO:0046975">
    <property type="term" value="F:histone H3K36 methyltransferase activity"/>
    <property type="evidence" value="ECO:0007669"/>
    <property type="project" value="TreeGrafter"/>
</dbReference>
<reference evidence="3" key="1">
    <citation type="submission" date="2016-11" db="UniProtKB">
        <authorList>
            <consortium name="WormBaseParasite"/>
        </authorList>
    </citation>
    <scope>IDENTIFICATION</scope>
</reference>
<protein>
    <submittedName>
        <fullName evidence="3">HTH_48 domain-containing protein</fullName>
    </submittedName>
</protein>
<dbReference type="Pfam" id="PF17906">
    <property type="entry name" value="HTH_48"/>
    <property type="match status" value="1"/>
</dbReference>
<name>A0A1I8B8F1_MELHA</name>
<dbReference type="GO" id="GO:0044774">
    <property type="term" value="P:mitotic DNA integrity checkpoint signaling"/>
    <property type="evidence" value="ECO:0007669"/>
    <property type="project" value="TreeGrafter"/>
</dbReference>
<feature type="domain" description="Mos1 transposase HTH" evidence="1">
    <location>
        <begin position="4"/>
        <end position="48"/>
    </location>
</feature>
<dbReference type="OMA" id="HTHIRHI"/>
<dbReference type="GO" id="GO:0044547">
    <property type="term" value="F:DNA topoisomerase binding"/>
    <property type="evidence" value="ECO:0007669"/>
    <property type="project" value="TreeGrafter"/>
</dbReference>
<dbReference type="GO" id="GO:0042800">
    <property type="term" value="F:histone H3K4 methyltransferase activity"/>
    <property type="evidence" value="ECO:0007669"/>
    <property type="project" value="TreeGrafter"/>
</dbReference>
<dbReference type="WBParaSite" id="MhA1_Contig1662.frz3.gene1">
    <property type="protein sequence ID" value="MhA1_Contig1662.frz3.gene1"/>
    <property type="gene ID" value="MhA1_Contig1662.frz3.gene1"/>
</dbReference>
<dbReference type="InterPro" id="IPR052709">
    <property type="entry name" value="Transposase-MT_Hybrid"/>
</dbReference>
<dbReference type="Proteomes" id="UP000095281">
    <property type="component" value="Unplaced"/>
</dbReference>
<dbReference type="GO" id="GO:0003690">
    <property type="term" value="F:double-stranded DNA binding"/>
    <property type="evidence" value="ECO:0007669"/>
    <property type="project" value="TreeGrafter"/>
</dbReference>
<dbReference type="PANTHER" id="PTHR46060:SF2">
    <property type="entry name" value="HISTONE-LYSINE N-METHYLTRANSFERASE SETMAR"/>
    <property type="match status" value="1"/>
</dbReference>
<dbReference type="GO" id="GO:0035861">
    <property type="term" value="C:site of double-strand break"/>
    <property type="evidence" value="ECO:0007669"/>
    <property type="project" value="TreeGrafter"/>
</dbReference>
<proteinExistence type="predicted"/>
<dbReference type="GO" id="GO:0006303">
    <property type="term" value="P:double-strand break repair via nonhomologous end joining"/>
    <property type="evidence" value="ECO:0007669"/>
    <property type="project" value="TreeGrafter"/>
</dbReference>
<evidence type="ECO:0000313" key="2">
    <source>
        <dbReference type="Proteomes" id="UP000095281"/>
    </source>
</evidence>
<dbReference type="GO" id="GO:0015074">
    <property type="term" value="P:DNA integration"/>
    <property type="evidence" value="ECO:0007669"/>
    <property type="project" value="TreeGrafter"/>
</dbReference>
<dbReference type="GO" id="GO:0000729">
    <property type="term" value="P:DNA double-strand break processing"/>
    <property type="evidence" value="ECO:0007669"/>
    <property type="project" value="TreeGrafter"/>
</dbReference>
<accession>A0A1I8B8F1</accession>
<dbReference type="GO" id="GO:0000014">
    <property type="term" value="F:single-stranded DNA endodeoxyribonuclease activity"/>
    <property type="evidence" value="ECO:0007669"/>
    <property type="project" value="TreeGrafter"/>
</dbReference>
<dbReference type="GO" id="GO:0003697">
    <property type="term" value="F:single-stranded DNA binding"/>
    <property type="evidence" value="ECO:0007669"/>
    <property type="project" value="TreeGrafter"/>
</dbReference>
<evidence type="ECO:0000259" key="1">
    <source>
        <dbReference type="Pfam" id="PF17906"/>
    </source>
</evidence>
<dbReference type="GO" id="GO:0031297">
    <property type="term" value="P:replication fork processing"/>
    <property type="evidence" value="ECO:0007669"/>
    <property type="project" value="TreeGrafter"/>
</dbReference>
<dbReference type="GO" id="GO:0000793">
    <property type="term" value="C:condensed chromosome"/>
    <property type="evidence" value="ECO:0007669"/>
    <property type="project" value="TreeGrafter"/>
</dbReference>
<dbReference type="PANTHER" id="PTHR46060">
    <property type="entry name" value="MARINER MOS1 TRANSPOSASE-LIKE PROTEIN"/>
    <property type="match status" value="1"/>
</dbReference>
<keyword evidence="2" id="KW-1185">Reference proteome</keyword>